<dbReference type="Proteomes" id="UP000091967">
    <property type="component" value="Unassembled WGS sequence"/>
</dbReference>
<name>A0A1B8B238_FUSPO</name>
<evidence type="ECO:0000313" key="3">
    <source>
        <dbReference type="Proteomes" id="UP000091967"/>
    </source>
</evidence>
<organism evidence="2 3">
    <name type="scientific">Fusarium poae</name>
    <dbReference type="NCBI Taxonomy" id="36050"/>
    <lineage>
        <taxon>Eukaryota</taxon>
        <taxon>Fungi</taxon>
        <taxon>Dikarya</taxon>
        <taxon>Ascomycota</taxon>
        <taxon>Pezizomycotina</taxon>
        <taxon>Sordariomycetes</taxon>
        <taxon>Hypocreomycetidae</taxon>
        <taxon>Hypocreales</taxon>
        <taxon>Nectriaceae</taxon>
        <taxon>Fusarium</taxon>
    </lineage>
</organism>
<sequence>MDPCITTTTDKGAFERTKLNRRFIVEHRQLALEDNGDKIALLLEQICDSRKTTSSAVSIEPSSWDSHSDVVERLSQMQEKIRNLEKRFKNTEREVSILKGKSRIKLKAEQLENKSINMEHLSNDIADRLNAEQVKEKSVRLTHLSNEVIQRLNAEHVKEKSVQLKHLSAEVIQKLERDSSPNTDFGFGRPRLNHHFFDGVTRDAIPFAPF</sequence>
<protein>
    <submittedName>
        <fullName evidence="2">Uncharacterized protein</fullName>
    </submittedName>
</protein>
<keyword evidence="3" id="KW-1185">Reference proteome</keyword>
<comment type="caution">
    <text evidence="2">The sequence shown here is derived from an EMBL/GenBank/DDBJ whole genome shotgun (WGS) entry which is preliminary data.</text>
</comment>
<keyword evidence="1" id="KW-0175">Coiled coil</keyword>
<evidence type="ECO:0000313" key="2">
    <source>
        <dbReference type="EMBL" id="OBS26778.1"/>
    </source>
</evidence>
<proteinExistence type="predicted"/>
<dbReference type="AlphaFoldDB" id="A0A1B8B238"/>
<evidence type="ECO:0000256" key="1">
    <source>
        <dbReference type="SAM" id="Coils"/>
    </source>
</evidence>
<reference evidence="2 3" key="1">
    <citation type="submission" date="2016-06" db="EMBL/GenBank/DDBJ databases">
        <title>Living apart together: crosstalk between the core and supernumerary genomes in a fungal plant pathogen.</title>
        <authorList>
            <person name="Vanheule A."/>
            <person name="Audenaert K."/>
            <person name="Warris S."/>
            <person name="Van De Geest H."/>
            <person name="Schijlen E."/>
            <person name="Hofte M."/>
            <person name="De Saeger S."/>
            <person name="Haesaert G."/>
            <person name="Waalwijk C."/>
            <person name="Van Der Lee T."/>
        </authorList>
    </citation>
    <scope>NUCLEOTIDE SEQUENCE [LARGE SCALE GENOMIC DNA]</scope>
    <source>
        <strain evidence="2 3">2516</strain>
    </source>
</reference>
<accession>A0A1B8B238</accession>
<gene>
    <name evidence="2" type="ORF">FPOA_00721</name>
</gene>
<dbReference type="EMBL" id="LYXU01000001">
    <property type="protein sequence ID" value="OBS26778.1"/>
    <property type="molecule type" value="Genomic_DNA"/>
</dbReference>
<feature type="coiled-coil region" evidence="1">
    <location>
        <begin position="67"/>
        <end position="101"/>
    </location>
</feature>